<dbReference type="GO" id="GO:0006754">
    <property type="term" value="P:ATP biosynthetic process"/>
    <property type="evidence" value="ECO:0007669"/>
    <property type="project" value="TreeGrafter"/>
</dbReference>
<dbReference type="PANTHER" id="PTHR21340:SF0">
    <property type="entry name" value="BIS(5'-NUCLEOSYL)-TETRAPHOSPHATASE [ASYMMETRICAL]"/>
    <property type="match status" value="1"/>
</dbReference>
<feature type="non-terminal residue" evidence="4">
    <location>
        <position position="230"/>
    </location>
</feature>
<dbReference type="Gene3D" id="3.90.79.10">
    <property type="entry name" value="Nucleoside Triphosphate Pyrophosphohydrolase"/>
    <property type="match status" value="1"/>
</dbReference>
<dbReference type="GO" id="GO:0004081">
    <property type="term" value="F:bis(5'-nucleosyl)-tetraphosphatase (asymmetrical) activity"/>
    <property type="evidence" value="ECO:0007669"/>
    <property type="project" value="TreeGrafter"/>
</dbReference>
<dbReference type="PANTHER" id="PTHR21340">
    <property type="entry name" value="DIADENOSINE 5,5-P1,P4-TETRAPHOSPHATE PYROPHOSPHOHYDROLASE MUTT"/>
    <property type="match status" value="1"/>
</dbReference>
<dbReference type="GO" id="GO:0006167">
    <property type="term" value="P:AMP biosynthetic process"/>
    <property type="evidence" value="ECO:0007669"/>
    <property type="project" value="TreeGrafter"/>
</dbReference>
<evidence type="ECO:0000313" key="4">
    <source>
        <dbReference type="EMBL" id="KAJ2932902.1"/>
    </source>
</evidence>
<feature type="domain" description="Nudix hydrolase" evidence="3">
    <location>
        <begin position="41"/>
        <end position="203"/>
    </location>
</feature>
<gene>
    <name evidence="4" type="ORF">H1R20_g4183</name>
</gene>
<comment type="caution">
    <text evidence="4">The sequence shown here is derived from an EMBL/GenBank/DDBJ whole genome shotgun (WGS) entry which is preliminary data.</text>
</comment>
<evidence type="ECO:0000256" key="2">
    <source>
        <dbReference type="SAM" id="MobiDB-lite"/>
    </source>
</evidence>
<proteinExistence type="predicted"/>
<accession>A0A9W8MK54</accession>
<keyword evidence="5" id="KW-1185">Reference proteome</keyword>
<dbReference type="InterPro" id="IPR000086">
    <property type="entry name" value="NUDIX_hydrolase_dom"/>
</dbReference>
<sequence length="230" mass="25829">MAEPGYGRDDNQEQDTLIPRASPSRPRKPILLPPLNFPSESFVFSAGSVLFRTHPDTGVLQVCVIHNTKRNAWILPKGRKDQNESMDATAVRETFEETGFPCELYPCRMQTRAPAPGVNVNWKVVLEAKESLEPFYVTVRQMGDKTLKMIWWYLTWLKGNNAEKVPGVHMPSEAGYVSQFVDTEKAIELLEGTNFAEIVERAVDLVKSSLVDIPSSSESESDTLEVLDDI</sequence>
<feature type="compositionally biased region" description="Basic and acidic residues" evidence="2">
    <location>
        <begin position="1"/>
        <end position="11"/>
    </location>
</feature>
<dbReference type="OrthoDB" id="10259236at2759"/>
<dbReference type="EMBL" id="JANBPK010000756">
    <property type="protein sequence ID" value="KAJ2932902.1"/>
    <property type="molecule type" value="Genomic_DNA"/>
</dbReference>
<protein>
    <recommendedName>
        <fullName evidence="3">Nudix hydrolase domain-containing protein</fullName>
    </recommendedName>
</protein>
<organism evidence="4 5">
    <name type="scientific">Candolleomyces eurysporus</name>
    <dbReference type="NCBI Taxonomy" id="2828524"/>
    <lineage>
        <taxon>Eukaryota</taxon>
        <taxon>Fungi</taxon>
        <taxon>Dikarya</taxon>
        <taxon>Basidiomycota</taxon>
        <taxon>Agaricomycotina</taxon>
        <taxon>Agaricomycetes</taxon>
        <taxon>Agaricomycetidae</taxon>
        <taxon>Agaricales</taxon>
        <taxon>Agaricineae</taxon>
        <taxon>Psathyrellaceae</taxon>
        <taxon>Candolleomyces</taxon>
    </lineage>
</organism>
<dbReference type="Pfam" id="PF00293">
    <property type="entry name" value="NUDIX"/>
    <property type="match status" value="1"/>
</dbReference>
<dbReference type="PROSITE" id="PS00893">
    <property type="entry name" value="NUDIX_BOX"/>
    <property type="match status" value="1"/>
</dbReference>
<dbReference type="InterPro" id="IPR051325">
    <property type="entry name" value="Nudix_hydrolase_domain"/>
</dbReference>
<reference evidence="4" key="1">
    <citation type="submission" date="2022-06" db="EMBL/GenBank/DDBJ databases">
        <title>Genome Sequence of Candolleomyces eurysporus.</title>
        <authorList>
            <person name="Buettner E."/>
        </authorList>
    </citation>
    <scope>NUCLEOTIDE SEQUENCE</scope>
    <source>
        <strain evidence="4">VTCC 930004</strain>
    </source>
</reference>
<dbReference type="SUPFAM" id="SSF55811">
    <property type="entry name" value="Nudix"/>
    <property type="match status" value="1"/>
</dbReference>
<feature type="region of interest" description="Disordered" evidence="2">
    <location>
        <begin position="1"/>
        <end position="27"/>
    </location>
</feature>
<evidence type="ECO:0000256" key="1">
    <source>
        <dbReference type="ARBA" id="ARBA00022801"/>
    </source>
</evidence>
<dbReference type="Proteomes" id="UP001140091">
    <property type="component" value="Unassembled WGS sequence"/>
</dbReference>
<dbReference type="InterPro" id="IPR015797">
    <property type="entry name" value="NUDIX_hydrolase-like_dom_sf"/>
</dbReference>
<keyword evidence="1" id="KW-0378">Hydrolase</keyword>
<evidence type="ECO:0000259" key="3">
    <source>
        <dbReference type="PROSITE" id="PS51462"/>
    </source>
</evidence>
<dbReference type="AlphaFoldDB" id="A0A9W8MK54"/>
<evidence type="ECO:0000313" key="5">
    <source>
        <dbReference type="Proteomes" id="UP001140091"/>
    </source>
</evidence>
<dbReference type="InterPro" id="IPR020084">
    <property type="entry name" value="NUDIX_hydrolase_CS"/>
</dbReference>
<name>A0A9W8MK54_9AGAR</name>
<dbReference type="PROSITE" id="PS51462">
    <property type="entry name" value="NUDIX"/>
    <property type="match status" value="1"/>
</dbReference>